<name>A0A0R3UFJ1_MESCO</name>
<dbReference type="PANTHER" id="PTHR13287:SF2">
    <property type="entry name" value="ADIPOSE-SECRETED SIGNALING PROTEIN"/>
    <property type="match status" value="1"/>
</dbReference>
<dbReference type="InterPro" id="IPR026794">
    <property type="entry name" value="ADISSP"/>
</dbReference>
<evidence type="ECO:0000313" key="4">
    <source>
        <dbReference type="EMBL" id="VDD79890.1"/>
    </source>
</evidence>
<dbReference type="Proteomes" id="UP000267029">
    <property type="component" value="Unassembled WGS sequence"/>
</dbReference>
<comment type="similarity">
    <text evidence="1">Belongs to the ADISSP family.</text>
</comment>
<dbReference type="Pfam" id="PF15006">
    <property type="entry name" value="DUF4517"/>
    <property type="match status" value="1"/>
</dbReference>
<dbReference type="AlphaFoldDB" id="A0A0R3UFJ1"/>
<dbReference type="WBParaSite" id="MCU_001029-RB">
    <property type="protein sequence ID" value="MCU_001029-RB"/>
    <property type="gene ID" value="MCU_001029"/>
</dbReference>
<evidence type="ECO:0000256" key="1">
    <source>
        <dbReference type="ARBA" id="ARBA00035018"/>
    </source>
</evidence>
<feature type="region of interest" description="Disordered" evidence="3">
    <location>
        <begin position="68"/>
        <end position="97"/>
    </location>
</feature>
<dbReference type="WBParaSite" id="MCU_001029-RA">
    <property type="protein sequence ID" value="MCU_001029-RA"/>
    <property type="gene ID" value="MCU_001029"/>
</dbReference>
<sequence>MADDTAKLSPNLNIRKKRSVQFLVDGHLHEHEAAIFNAALLNDASCTSSNDGDNVSIKSTSSSCRLLHPIHSASPRPAGVETEDDDDDEDGSPITICRPPGAPDELAVFEIGLGMLRQHTIYEIQFLLPAAGRLDTEDVEVIRSNVVVPEGGRKFQLSAEVDVLQIDYLKDEDVYKLTLRMTTTANPHLFENFALKSVAHQDQCVYFILRGNALGKGHGTPSLRLGIHQVGHSAEFEESDAKTEWAGFVEEAAGESQE</sequence>
<accession>A0A0R3UFJ1</accession>
<evidence type="ECO:0000256" key="3">
    <source>
        <dbReference type="SAM" id="MobiDB-lite"/>
    </source>
</evidence>
<gene>
    <name evidence="4" type="ORF">MCOS_LOCUS5893</name>
</gene>
<feature type="compositionally biased region" description="Acidic residues" evidence="3">
    <location>
        <begin position="81"/>
        <end position="91"/>
    </location>
</feature>
<reference evidence="4 5" key="1">
    <citation type="submission" date="2018-10" db="EMBL/GenBank/DDBJ databases">
        <authorList>
            <consortium name="Pathogen Informatics"/>
        </authorList>
    </citation>
    <scope>NUCLEOTIDE SEQUENCE [LARGE SCALE GENOMIC DNA]</scope>
</reference>
<reference evidence="6 7" key="2">
    <citation type="submission" date="2019-11" db="UniProtKB">
        <authorList>
            <consortium name="WormBaseParasite"/>
        </authorList>
    </citation>
    <scope>IDENTIFICATION</scope>
</reference>
<proteinExistence type="inferred from homology"/>
<dbReference type="PANTHER" id="PTHR13287">
    <property type="entry name" value="ADIPOSE-SECRETED SIGNALING PROTEIN"/>
    <property type="match status" value="1"/>
</dbReference>
<protein>
    <recommendedName>
        <fullName evidence="2">Adipose-secreted signaling protein</fullName>
    </recommendedName>
</protein>
<evidence type="ECO:0000256" key="2">
    <source>
        <dbReference type="ARBA" id="ARBA00035300"/>
    </source>
</evidence>
<evidence type="ECO:0000313" key="7">
    <source>
        <dbReference type="WBParaSite" id="MCU_001029-RB"/>
    </source>
</evidence>
<organism evidence="7">
    <name type="scientific">Mesocestoides corti</name>
    <name type="common">Flatworm</name>
    <dbReference type="NCBI Taxonomy" id="53468"/>
    <lineage>
        <taxon>Eukaryota</taxon>
        <taxon>Metazoa</taxon>
        <taxon>Spiralia</taxon>
        <taxon>Lophotrochozoa</taxon>
        <taxon>Platyhelminthes</taxon>
        <taxon>Cestoda</taxon>
        <taxon>Eucestoda</taxon>
        <taxon>Cyclophyllidea</taxon>
        <taxon>Mesocestoididae</taxon>
        <taxon>Mesocestoides</taxon>
    </lineage>
</organism>
<evidence type="ECO:0000313" key="5">
    <source>
        <dbReference type="Proteomes" id="UP000267029"/>
    </source>
</evidence>
<dbReference type="OrthoDB" id="6246153at2759"/>
<keyword evidence="5" id="KW-1185">Reference proteome</keyword>
<dbReference type="EMBL" id="UXSR01005220">
    <property type="protein sequence ID" value="VDD79890.1"/>
    <property type="molecule type" value="Genomic_DNA"/>
</dbReference>
<evidence type="ECO:0000313" key="6">
    <source>
        <dbReference type="WBParaSite" id="MCU_001029-RA"/>
    </source>
</evidence>